<proteinExistence type="predicted"/>
<evidence type="ECO:0000313" key="1">
    <source>
        <dbReference type="EMBL" id="KAJ9120158.1"/>
    </source>
</evidence>
<reference evidence="1" key="1">
    <citation type="submission" date="2023-04" db="EMBL/GenBank/DDBJ databases">
        <title>Draft Genome sequencing of Naganishia species isolated from polar environments using Oxford Nanopore Technology.</title>
        <authorList>
            <person name="Leo P."/>
            <person name="Venkateswaran K."/>
        </authorList>
    </citation>
    <scope>NUCLEOTIDE SEQUENCE</scope>
    <source>
        <strain evidence="1">MNA-CCFEE 5425</strain>
    </source>
</reference>
<dbReference type="Proteomes" id="UP001243375">
    <property type="component" value="Unassembled WGS sequence"/>
</dbReference>
<evidence type="ECO:0000313" key="2">
    <source>
        <dbReference type="Proteomes" id="UP001243375"/>
    </source>
</evidence>
<accession>A0ACC2X807</accession>
<name>A0ACC2X807_9TREE</name>
<organism evidence="1 2">
    <name type="scientific">Naganishia vaughanmartiniae</name>
    <dbReference type="NCBI Taxonomy" id="1424756"/>
    <lineage>
        <taxon>Eukaryota</taxon>
        <taxon>Fungi</taxon>
        <taxon>Dikarya</taxon>
        <taxon>Basidiomycota</taxon>
        <taxon>Agaricomycotina</taxon>
        <taxon>Tremellomycetes</taxon>
        <taxon>Filobasidiales</taxon>
        <taxon>Filobasidiaceae</taxon>
        <taxon>Naganishia</taxon>
    </lineage>
</organism>
<keyword evidence="2" id="KW-1185">Reference proteome</keyword>
<sequence length="375" mass="41103">MILPQGDSSPKHSACDENERAHKVEKGASFHEVTAVDSVPPIRNINSAFQMAEYLNLLVQADPHDISRIIEVPEYHSQKPSKTPSSNATSESREQDLQIIKLEQRKRAGASCRSHAWYAHRELFEEAEAETALYKRFLALMKRYGLMNLSLLVIPGDAYDTPTVTNGPATQSPTGQTSDQDATRPQHKNTASVLPTSKISTSEIPNSKACGNPKSDDLKKAIKKDEDDADFRRDLFATPVTATRIDHGFKNMLRGDGTSTSRGTLGRGRGKGVRKALFPVDVPAEEEDDEVDIHVEHVGVMTTNENGKSKGKAQEVEGRNEETNVNTEKSASSVAAEESKTTSTPESADKGNEESEEEEEKAEPNITADGIEFNV</sequence>
<protein>
    <submittedName>
        <fullName evidence="1">Uncharacterized protein</fullName>
    </submittedName>
</protein>
<gene>
    <name evidence="1" type="ORF">QFC22_003057</name>
</gene>
<dbReference type="EMBL" id="JASBWU010000007">
    <property type="protein sequence ID" value="KAJ9120158.1"/>
    <property type="molecule type" value="Genomic_DNA"/>
</dbReference>
<comment type="caution">
    <text evidence="1">The sequence shown here is derived from an EMBL/GenBank/DDBJ whole genome shotgun (WGS) entry which is preliminary data.</text>
</comment>